<keyword evidence="4" id="KW-1185">Reference proteome</keyword>
<gene>
    <name evidence="3" type="ORF">TTHERM_00537170</name>
</gene>
<dbReference type="Proteomes" id="UP000009168">
    <property type="component" value="Unassembled WGS sequence"/>
</dbReference>
<dbReference type="KEGG" id="tet:TTHERM_00537170"/>
<protein>
    <submittedName>
        <fullName evidence="3">Uncharacterized protein</fullName>
    </submittedName>
</protein>
<feature type="region of interest" description="Disordered" evidence="2">
    <location>
        <begin position="17"/>
        <end position="39"/>
    </location>
</feature>
<feature type="region of interest" description="Disordered" evidence="2">
    <location>
        <begin position="397"/>
        <end position="416"/>
    </location>
</feature>
<accession>I7MLY2</accession>
<feature type="region of interest" description="Disordered" evidence="2">
    <location>
        <begin position="311"/>
        <end position="332"/>
    </location>
</feature>
<evidence type="ECO:0000313" key="3">
    <source>
        <dbReference type="EMBL" id="EAS03282.1"/>
    </source>
</evidence>
<organism evidence="3 4">
    <name type="scientific">Tetrahymena thermophila (strain SB210)</name>
    <dbReference type="NCBI Taxonomy" id="312017"/>
    <lineage>
        <taxon>Eukaryota</taxon>
        <taxon>Sar</taxon>
        <taxon>Alveolata</taxon>
        <taxon>Ciliophora</taxon>
        <taxon>Intramacronucleata</taxon>
        <taxon>Oligohymenophorea</taxon>
        <taxon>Hymenostomatida</taxon>
        <taxon>Tetrahymenina</taxon>
        <taxon>Tetrahymenidae</taxon>
        <taxon>Tetrahymena</taxon>
    </lineage>
</organism>
<feature type="compositionally biased region" description="Low complexity" evidence="2">
    <location>
        <begin position="18"/>
        <end position="33"/>
    </location>
</feature>
<evidence type="ECO:0000313" key="4">
    <source>
        <dbReference type="Proteomes" id="UP000009168"/>
    </source>
</evidence>
<dbReference type="GeneID" id="7842671"/>
<evidence type="ECO:0000256" key="1">
    <source>
        <dbReference type="SAM" id="Coils"/>
    </source>
</evidence>
<dbReference type="AlphaFoldDB" id="I7MLY2"/>
<reference evidence="4" key="1">
    <citation type="journal article" date="2006" name="PLoS Biol.">
        <title>Macronuclear genome sequence of the ciliate Tetrahymena thermophila, a model eukaryote.</title>
        <authorList>
            <person name="Eisen J.A."/>
            <person name="Coyne R.S."/>
            <person name="Wu M."/>
            <person name="Wu D."/>
            <person name="Thiagarajan M."/>
            <person name="Wortman J.R."/>
            <person name="Badger J.H."/>
            <person name="Ren Q."/>
            <person name="Amedeo P."/>
            <person name="Jones K.M."/>
            <person name="Tallon L.J."/>
            <person name="Delcher A.L."/>
            <person name="Salzberg S.L."/>
            <person name="Silva J.C."/>
            <person name="Haas B.J."/>
            <person name="Majoros W.H."/>
            <person name="Farzad M."/>
            <person name="Carlton J.M."/>
            <person name="Smith R.K. Jr."/>
            <person name="Garg J."/>
            <person name="Pearlman R.E."/>
            <person name="Karrer K.M."/>
            <person name="Sun L."/>
            <person name="Manning G."/>
            <person name="Elde N.C."/>
            <person name="Turkewitz A.P."/>
            <person name="Asai D.J."/>
            <person name="Wilkes D.E."/>
            <person name="Wang Y."/>
            <person name="Cai H."/>
            <person name="Collins K."/>
            <person name="Stewart B.A."/>
            <person name="Lee S.R."/>
            <person name="Wilamowska K."/>
            <person name="Weinberg Z."/>
            <person name="Ruzzo W.L."/>
            <person name="Wloga D."/>
            <person name="Gaertig J."/>
            <person name="Frankel J."/>
            <person name="Tsao C.-C."/>
            <person name="Gorovsky M.A."/>
            <person name="Keeling P.J."/>
            <person name="Waller R.F."/>
            <person name="Patron N.J."/>
            <person name="Cherry J.M."/>
            <person name="Stover N.A."/>
            <person name="Krieger C.J."/>
            <person name="del Toro C."/>
            <person name="Ryder H.F."/>
            <person name="Williamson S.C."/>
            <person name="Barbeau R.A."/>
            <person name="Hamilton E.P."/>
            <person name="Orias E."/>
        </authorList>
    </citation>
    <scope>NUCLEOTIDE SEQUENCE [LARGE SCALE GENOMIC DNA]</scope>
    <source>
        <strain evidence="4">SB210</strain>
    </source>
</reference>
<name>I7MLY2_TETTS</name>
<proteinExistence type="predicted"/>
<dbReference type="EMBL" id="GG662495">
    <property type="protein sequence ID" value="EAS03282.1"/>
    <property type="molecule type" value="Genomic_DNA"/>
</dbReference>
<evidence type="ECO:0000256" key="2">
    <source>
        <dbReference type="SAM" id="MobiDB-lite"/>
    </source>
</evidence>
<dbReference type="InParanoid" id="I7MLY2"/>
<dbReference type="RefSeq" id="XP_001023527.1">
    <property type="nucleotide sequence ID" value="XM_001023527.1"/>
</dbReference>
<keyword evidence="1" id="KW-0175">Coiled coil</keyword>
<dbReference type="HOGENOM" id="CLU_294161_0_0_1"/>
<sequence>MQLSNSEQDILKEFNSRVKSVSSNQQSNKNQVSHQTKGSATIQTNLQSNSDLNTTQLQNDGLTYIQEDGDTSINYYNPQKSYSSERQQLRFGAGAREQSQVKCVFELQHDDDEEEQDHSVNRSLLDDTRKFYSNIKKSNNNSAKKYKVNSILQQKNNGIDDQNYHTFSNNMYNTINSGYASSTNPNLNSQLCNLPSNILLNSQNQGNLSLFHSTNNNSFNQLFDKSPPCKNLPFINPYFFPKKYVGSGQVGDYSGNSHDFKRDLASQVSTQNATAPMVKYSDFLFAYKGNNNEQLNISYSNYLAAVTSSSQRNNSYSSNNINSQKYRTHQDSQNLDYQAKLIQGMKRPSSKQLSLISDQHQISNIQTQASYNHSRQQLHYQLPLQHQIYNNQQNASYQKYSSGKKYQNRSQQSQDEKSILKSSLLSQLKDESQNFCIEDESNQIQEEELQNQNNNNNNLFDKQYSKETNNQKLNNLEEEIDIMNDLQQNNENAATQIVYADLKNKSNQLNLQKNELGQTFETNLAGNQRSGRFQVTDFINQFNKNNRLKIYGIKNYEKHQEHEIFFNHENPSKIDEEERFFNTASKGNSLHKQKKYTKDVISPGRDQQIEQIEETNRQIKSLSKHKNYLNYSDKENQCLNYSQAQSSVRDSQFQDCQKVLFTDNQTKQNILLDKDSLNSSTLNEDRAKQLFSFSKPESRLSQQNQASLKYQNQNRLNFEQQYHKNTNKNQQKLNLNKSEASSNQVNSQQFTTFSPSKRIQGIVQEVSQQSLQNGQCLCNLELKQQTNGQNINYSKVSQPLRNKESIISNDSVFFIDLKKNNQAENTLSQNQRTYEYDENCIQEIDLENQQAYSLTNSKYEISSRNKKQQVSPQIYQDQQYHVQFQNPYLIQNRNRKKIQTPTLQEQQVQNNHKSQHSTERREYFNCLEPKNKFNNYQNQKNTQSLNKQQNNNNNIKISKNVTVRSLSKHQQNPSLSKGMRVKTLENEKKIRSKSVIENISKIANKQYITYLLQNHASCCRNFRKELNKSLNI</sequence>
<feature type="compositionally biased region" description="Polar residues" evidence="2">
    <location>
        <begin position="397"/>
        <end position="413"/>
    </location>
</feature>
<feature type="coiled-coil region" evidence="1">
    <location>
        <begin position="437"/>
        <end position="519"/>
    </location>
</feature>
<feature type="compositionally biased region" description="Low complexity" evidence="2">
    <location>
        <begin position="311"/>
        <end position="323"/>
    </location>
</feature>